<keyword evidence="6" id="KW-0812">Transmembrane</keyword>
<keyword evidence="3 7" id="KW-0732">Signal</keyword>
<keyword evidence="6" id="KW-1133">Transmembrane helix</keyword>
<dbReference type="Pfam" id="PF00746">
    <property type="entry name" value="Gram_pos_anchor"/>
    <property type="match status" value="1"/>
</dbReference>
<dbReference type="NCBIfam" id="TIGR01167">
    <property type="entry name" value="LPXTG_anchor"/>
    <property type="match status" value="1"/>
</dbReference>
<evidence type="ECO:0000256" key="3">
    <source>
        <dbReference type="ARBA" id="ARBA00022729"/>
    </source>
</evidence>
<name>A0A8F3IWD6_ENTFL</name>
<keyword evidence="4" id="KW-0572">Peptidoglycan-anchor</keyword>
<keyword evidence="1" id="KW-0134">Cell wall</keyword>
<evidence type="ECO:0000256" key="4">
    <source>
        <dbReference type="ARBA" id="ARBA00023088"/>
    </source>
</evidence>
<dbReference type="PANTHER" id="PTHR10068">
    <property type="entry name" value="BONE MARROW PROTEOGLYCAN"/>
    <property type="match status" value="1"/>
</dbReference>
<dbReference type="InterPro" id="IPR019931">
    <property type="entry name" value="LPXTG_anchor"/>
</dbReference>
<keyword evidence="9" id="KW-0614">Plasmid</keyword>
<evidence type="ECO:0000259" key="8">
    <source>
        <dbReference type="PROSITE" id="PS50847"/>
    </source>
</evidence>
<geneLocation type="plasmid" evidence="9">
    <name>pAPT110</name>
</geneLocation>
<evidence type="ECO:0000313" key="9">
    <source>
        <dbReference type="EMBL" id="QWY91734.1"/>
    </source>
</evidence>
<evidence type="ECO:0000256" key="2">
    <source>
        <dbReference type="ARBA" id="ARBA00022525"/>
    </source>
</evidence>
<reference evidence="9" key="1">
    <citation type="journal article" date="2021" name="Int. J. Food Microbiol.">
        <title>Industrial dog food is a vehicle of multidrug-resistant enterococci carrying virulence genes often linked to human infections.</title>
        <authorList>
            <person name="Finisterra L."/>
            <person name="Duarte B."/>
            <person name="Peixe L."/>
            <person name="Novais C."/>
            <person name="Freitas A.R."/>
        </authorList>
    </citation>
    <scope>NUCLEOTIDE SEQUENCE</scope>
    <source>
        <plasmid evidence="9">pAPT110</plasmid>
    </source>
</reference>
<feature type="chain" id="PRO_5034162743" evidence="7">
    <location>
        <begin position="31"/>
        <end position="284"/>
    </location>
</feature>
<keyword evidence="2" id="KW-0964">Secreted</keyword>
<evidence type="ECO:0000256" key="5">
    <source>
        <dbReference type="SAM" id="MobiDB-lite"/>
    </source>
</evidence>
<accession>A0A8F3IWD6</accession>
<feature type="transmembrane region" description="Helical" evidence="6">
    <location>
        <begin position="257"/>
        <end position="277"/>
    </location>
</feature>
<feature type="signal peptide" evidence="7">
    <location>
        <begin position="1"/>
        <end position="30"/>
    </location>
</feature>
<gene>
    <name evidence="9" type="primary">prgC</name>
</gene>
<evidence type="ECO:0000256" key="1">
    <source>
        <dbReference type="ARBA" id="ARBA00022512"/>
    </source>
</evidence>
<feature type="compositionally biased region" description="Low complexity" evidence="5">
    <location>
        <begin position="35"/>
        <end position="50"/>
    </location>
</feature>
<dbReference type="PANTHER" id="PTHR10068:SF14">
    <property type="entry name" value="CELL WALL ADHESIN EAP1"/>
    <property type="match status" value="1"/>
</dbReference>
<dbReference type="PROSITE" id="PS50847">
    <property type="entry name" value="GRAM_POS_ANCHORING"/>
    <property type="match status" value="1"/>
</dbReference>
<feature type="compositionally biased region" description="Pro residues" evidence="5">
    <location>
        <begin position="57"/>
        <end position="75"/>
    </location>
</feature>
<keyword evidence="6" id="KW-0472">Membrane</keyword>
<evidence type="ECO:0000256" key="6">
    <source>
        <dbReference type="SAM" id="Phobius"/>
    </source>
</evidence>
<organism evidence="9">
    <name type="scientific">Enterococcus faecalis</name>
    <name type="common">Streptococcus faecalis</name>
    <dbReference type="NCBI Taxonomy" id="1351"/>
    <lineage>
        <taxon>Bacteria</taxon>
        <taxon>Bacillati</taxon>
        <taxon>Bacillota</taxon>
        <taxon>Bacilli</taxon>
        <taxon>Lactobacillales</taxon>
        <taxon>Enterococcaceae</taxon>
        <taxon>Enterococcus</taxon>
    </lineage>
</organism>
<feature type="domain" description="Gram-positive cocci surface proteins LPxTG" evidence="8">
    <location>
        <begin position="250"/>
        <end position="284"/>
    </location>
</feature>
<sequence>MEEIMMKKILFASLFSATLLFGGSEISAFAQEIIPDDTTTPPIEVPTEPSTPEKPTDPTPPIEPPVDPVEPPITPTEPTEPTEPTTPTEPEKPVEPTEPTTPTEPSEPEQPTEPSKPVEPEKPVTPSKPAEPEKPVTPTKPTEPEKPVQPAEPSKPIDVVVTPTGELNHAGNGTQQPTVPIETSNLAEITHVPSVTTPITTTDGENIVAVEKGVPLTQTAEGLKPIQSSYKVLPSGNVEVKGKDGKMKVLPYTGEEMNIFLSAVGGILSVVSGFVIFKKRKAKV</sequence>
<proteinExistence type="predicted"/>
<dbReference type="EMBL" id="MW012677">
    <property type="protein sequence ID" value="QWY91734.1"/>
    <property type="molecule type" value="Genomic_DNA"/>
</dbReference>
<feature type="compositionally biased region" description="Low complexity" evidence="5">
    <location>
        <begin position="76"/>
        <end position="88"/>
    </location>
</feature>
<protein>
    <submittedName>
        <fullName evidence="9">PrgC</fullName>
    </submittedName>
</protein>
<evidence type="ECO:0000256" key="7">
    <source>
        <dbReference type="SAM" id="SignalP"/>
    </source>
</evidence>
<feature type="region of interest" description="Disordered" evidence="5">
    <location>
        <begin position="35"/>
        <end position="157"/>
    </location>
</feature>
<dbReference type="AlphaFoldDB" id="A0A8F3IWD6"/>